<accession>A0A9P0MF10</accession>
<dbReference type="Proteomes" id="UP001152798">
    <property type="component" value="Chromosome 3"/>
</dbReference>
<name>A0A9P0MF10_NEZVI</name>
<proteinExistence type="predicted"/>
<evidence type="ECO:0000313" key="2">
    <source>
        <dbReference type="Proteomes" id="UP001152798"/>
    </source>
</evidence>
<sequence>MVFIERFCLIDEKIFTIEENFNRQTF</sequence>
<organism evidence="1 2">
    <name type="scientific">Nezara viridula</name>
    <name type="common">Southern green stink bug</name>
    <name type="synonym">Cimex viridulus</name>
    <dbReference type="NCBI Taxonomy" id="85310"/>
    <lineage>
        <taxon>Eukaryota</taxon>
        <taxon>Metazoa</taxon>
        <taxon>Ecdysozoa</taxon>
        <taxon>Arthropoda</taxon>
        <taxon>Hexapoda</taxon>
        <taxon>Insecta</taxon>
        <taxon>Pterygota</taxon>
        <taxon>Neoptera</taxon>
        <taxon>Paraneoptera</taxon>
        <taxon>Hemiptera</taxon>
        <taxon>Heteroptera</taxon>
        <taxon>Panheteroptera</taxon>
        <taxon>Pentatomomorpha</taxon>
        <taxon>Pentatomoidea</taxon>
        <taxon>Pentatomidae</taxon>
        <taxon>Pentatominae</taxon>
        <taxon>Nezara</taxon>
    </lineage>
</organism>
<reference evidence="1" key="1">
    <citation type="submission" date="2022-01" db="EMBL/GenBank/DDBJ databases">
        <authorList>
            <person name="King R."/>
        </authorList>
    </citation>
    <scope>NUCLEOTIDE SEQUENCE</scope>
</reference>
<dbReference type="AlphaFoldDB" id="A0A9P0MF10"/>
<evidence type="ECO:0000313" key="1">
    <source>
        <dbReference type="EMBL" id="CAH1396818.1"/>
    </source>
</evidence>
<keyword evidence="2" id="KW-1185">Reference proteome</keyword>
<protein>
    <submittedName>
        <fullName evidence="1">Uncharacterized protein</fullName>
    </submittedName>
</protein>
<dbReference type="EMBL" id="OV725079">
    <property type="protein sequence ID" value="CAH1396818.1"/>
    <property type="molecule type" value="Genomic_DNA"/>
</dbReference>
<gene>
    <name evidence="1" type="ORF">NEZAVI_LOCUS6796</name>
</gene>